<feature type="compositionally biased region" description="Polar residues" evidence="1">
    <location>
        <begin position="79"/>
        <end position="107"/>
    </location>
</feature>
<proteinExistence type="predicted"/>
<dbReference type="GeneID" id="29775801"/>
<gene>
    <name evidence="2" type="ORF">PGSY75_0804500</name>
</gene>
<dbReference type="RefSeq" id="XP_018642148.1">
    <property type="nucleotide sequence ID" value="XM_018785181.1"/>
</dbReference>
<feature type="non-terminal residue" evidence="2">
    <location>
        <position position="1"/>
    </location>
</feature>
<evidence type="ECO:0000313" key="2">
    <source>
        <dbReference type="EMBL" id="KYO00647.1"/>
    </source>
</evidence>
<dbReference type="VEuPathDB" id="PlasmoDB:PGSY75_0804500"/>
<dbReference type="AlphaFoldDB" id="A0A151LNF3"/>
<feature type="region of interest" description="Disordered" evidence="1">
    <location>
        <begin position="121"/>
        <end position="152"/>
    </location>
</feature>
<protein>
    <submittedName>
        <fullName evidence="2">Putative membrane protein</fullName>
    </submittedName>
</protein>
<accession>A0A151LNF3</accession>
<dbReference type="EMBL" id="LVLB01000009">
    <property type="protein sequence ID" value="KYO00647.1"/>
    <property type="molecule type" value="Genomic_DNA"/>
</dbReference>
<feature type="region of interest" description="Disordered" evidence="1">
    <location>
        <begin position="68"/>
        <end position="107"/>
    </location>
</feature>
<sequence length="215" mass="24764">LKIYEILPGLQVVFIKEIEIKHDVSPKKCICEEKIHELKERRKKEEHENEGISIFNLSYFLSSNYHKKQSNTRSDEKMNSSYNYSYNRMPSDNNKSNNVLNGSAQNINTSDTRKTVQLYSFQKNDKKKDKNTNSSFNSISHLKSQSENSEEMDIHSDKDGYQSVIIGGINFGYLGFNFSKFMNNKKKITIIDAYLISTTHLVTISNNGTIALIKI</sequence>
<dbReference type="VEuPathDB" id="PlasmoDB:PGABG01_0804600"/>
<evidence type="ECO:0000256" key="1">
    <source>
        <dbReference type="SAM" id="MobiDB-lite"/>
    </source>
</evidence>
<comment type="caution">
    <text evidence="2">The sequence shown here is derived from an EMBL/GenBank/DDBJ whole genome shotgun (WGS) entry which is preliminary data.</text>
</comment>
<dbReference type="Proteomes" id="UP000076004">
    <property type="component" value="Unassembled WGS sequence"/>
</dbReference>
<organism evidence="2 3">
    <name type="scientific">Plasmodium gaboni</name>
    <dbReference type="NCBI Taxonomy" id="647221"/>
    <lineage>
        <taxon>Eukaryota</taxon>
        <taxon>Sar</taxon>
        <taxon>Alveolata</taxon>
        <taxon>Apicomplexa</taxon>
        <taxon>Aconoidasida</taxon>
        <taxon>Haemosporida</taxon>
        <taxon>Plasmodiidae</taxon>
        <taxon>Plasmodium</taxon>
        <taxon>Plasmodium (Laverania)</taxon>
    </lineage>
</organism>
<name>A0A151LNF3_9APIC</name>
<reference evidence="2 3" key="1">
    <citation type="journal article" date="2016" name="Nat. Commun.">
        <title>Genomes of cryptic chimpanzee Plasmodium species reveal key evolutionary events leading to human malaria.</title>
        <authorList>
            <person name="Sundararaman S.A."/>
            <person name="Plenderleith L.J."/>
            <person name="Liu W."/>
            <person name="Loy D.E."/>
            <person name="Learn G.H."/>
            <person name="Li Y."/>
            <person name="Shaw K.S."/>
            <person name="Ayouba A."/>
            <person name="Peeters M."/>
            <person name="Speede S."/>
            <person name="Shaw G.M."/>
            <person name="Bushman F.D."/>
            <person name="Brisson D."/>
            <person name="Rayner J.C."/>
            <person name="Sharp P.M."/>
            <person name="Hahn B.H."/>
        </authorList>
    </citation>
    <scope>NUCLEOTIDE SEQUENCE [LARGE SCALE GENOMIC DNA]</scope>
    <source>
        <strain evidence="2 3">SY75</strain>
    </source>
</reference>
<evidence type="ECO:0000313" key="3">
    <source>
        <dbReference type="Proteomes" id="UP000076004"/>
    </source>
</evidence>